<organism evidence="2 3">
    <name type="scientific">Nesidiocoris tenuis</name>
    <dbReference type="NCBI Taxonomy" id="355587"/>
    <lineage>
        <taxon>Eukaryota</taxon>
        <taxon>Metazoa</taxon>
        <taxon>Ecdysozoa</taxon>
        <taxon>Arthropoda</taxon>
        <taxon>Hexapoda</taxon>
        <taxon>Insecta</taxon>
        <taxon>Pterygota</taxon>
        <taxon>Neoptera</taxon>
        <taxon>Paraneoptera</taxon>
        <taxon>Hemiptera</taxon>
        <taxon>Heteroptera</taxon>
        <taxon>Panheteroptera</taxon>
        <taxon>Cimicomorpha</taxon>
        <taxon>Miridae</taxon>
        <taxon>Dicyphina</taxon>
        <taxon>Nesidiocoris</taxon>
    </lineage>
</organism>
<accession>A0A6H5G1K3</accession>
<evidence type="ECO:0000256" key="1">
    <source>
        <dbReference type="SAM" id="MobiDB-lite"/>
    </source>
</evidence>
<dbReference type="EMBL" id="CADCXU010003860">
    <property type="protein sequence ID" value="CAA9995641.1"/>
    <property type="molecule type" value="Genomic_DNA"/>
</dbReference>
<keyword evidence="3" id="KW-1185">Reference proteome</keyword>
<dbReference type="AlphaFoldDB" id="A0A6H5G1K3"/>
<feature type="region of interest" description="Disordered" evidence="1">
    <location>
        <begin position="72"/>
        <end position="103"/>
    </location>
</feature>
<evidence type="ECO:0000313" key="3">
    <source>
        <dbReference type="Proteomes" id="UP000479000"/>
    </source>
</evidence>
<evidence type="ECO:0000313" key="2">
    <source>
        <dbReference type="EMBL" id="CAA9995641.1"/>
    </source>
</evidence>
<dbReference type="Proteomes" id="UP000479000">
    <property type="component" value="Unassembled WGS sequence"/>
</dbReference>
<proteinExistence type="predicted"/>
<protein>
    <submittedName>
        <fullName evidence="2">Uncharacterized protein</fullName>
    </submittedName>
</protein>
<name>A0A6H5G1K3_9HEMI</name>
<sequence length="115" mass="13438">MRESSAFKGKFFLPKVLRYKFYSYLPKLYGDVISTVKLQVLYHTTEERWRRRISAPADRYPSQLLICYPTENISNDSHDSANSKRSPHPVLDRLTGTGDSQIHGDYNIRPSWPLF</sequence>
<gene>
    <name evidence="2" type="ORF">NTEN_LOCUS2432</name>
</gene>
<reference evidence="2 3" key="1">
    <citation type="submission" date="2020-02" db="EMBL/GenBank/DDBJ databases">
        <authorList>
            <person name="Ferguson B K."/>
        </authorList>
    </citation>
    <scope>NUCLEOTIDE SEQUENCE [LARGE SCALE GENOMIC DNA]</scope>
</reference>